<proteinExistence type="predicted"/>
<dbReference type="SUPFAM" id="SSF103515">
    <property type="entry name" value="Autotransporter"/>
    <property type="match status" value="1"/>
</dbReference>
<gene>
    <name evidence="1" type="ORF">CLV58_14327</name>
</gene>
<dbReference type="Proteomes" id="UP000238375">
    <property type="component" value="Unassembled WGS sequence"/>
</dbReference>
<dbReference type="EMBL" id="PVTE01000043">
    <property type="protein sequence ID" value="PRY22941.1"/>
    <property type="molecule type" value="Genomic_DNA"/>
</dbReference>
<dbReference type="RefSeq" id="WP_106140880.1">
    <property type="nucleotide sequence ID" value="NZ_PVTE01000043.1"/>
</dbReference>
<keyword evidence="2" id="KW-1185">Reference proteome</keyword>
<comment type="caution">
    <text evidence="1">The sequence shown here is derived from an EMBL/GenBank/DDBJ whole genome shotgun (WGS) entry which is preliminary data.</text>
</comment>
<name>A0A2T0RP65_9BACT</name>
<sequence>MKSLLLPLLLLGLVTLSFGQKTFILSMQDKKAFVSVAGGVSLPLGTYSHNATDRKSMCAGPGLVLNLSAGYRVLDRVGLMVRAEQHRNIVKTNAMVDAMGTDAATNWTAEAGDWSVTTIMAGPYITIPKGRFSFDGRLLAGWARATMPETQMNGTYGPTPVSIQTVSSQSSALAMGGGTSARYRLNPWLSAHVNADFSYAVLTFNNLSTRAWSANGSSEMPYYSSDRQICTMGVSAGLTLLLVNSNRPF</sequence>
<dbReference type="InterPro" id="IPR036709">
    <property type="entry name" value="Autotransporte_beta_dom_sf"/>
</dbReference>
<accession>A0A2T0RP65</accession>
<reference evidence="1 2" key="1">
    <citation type="submission" date="2018-03" db="EMBL/GenBank/DDBJ databases">
        <title>Genomic Encyclopedia of Archaeal and Bacterial Type Strains, Phase II (KMG-II): from individual species to whole genera.</title>
        <authorList>
            <person name="Goeker M."/>
        </authorList>
    </citation>
    <scope>NUCLEOTIDE SEQUENCE [LARGE SCALE GENOMIC DNA]</scope>
    <source>
        <strain evidence="1 2">DSM 28354</strain>
    </source>
</reference>
<dbReference type="AlphaFoldDB" id="A0A2T0RP65"/>
<dbReference type="Gene3D" id="2.40.160.20">
    <property type="match status" value="1"/>
</dbReference>
<protein>
    <submittedName>
        <fullName evidence="1">Outer membrane protein with beta-barrel domain</fullName>
    </submittedName>
</protein>
<organism evidence="1 2">
    <name type="scientific">Spirosoma oryzae</name>
    <dbReference type="NCBI Taxonomy" id="1469603"/>
    <lineage>
        <taxon>Bacteria</taxon>
        <taxon>Pseudomonadati</taxon>
        <taxon>Bacteroidota</taxon>
        <taxon>Cytophagia</taxon>
        <taxon>Cytophagales</taxon>
        <taxon>Cytophagaceae</taxon>
        <taxon>Spirosoma</taxon>
    </lineage>
</organism>
<evidence type="ECO:0000313" key="2">
    <source>
        <dbReference type="Proteomes" id="UP000238375"/>
    </source>
</evidence>
<evidence type="ECO:0000313" key="1">
    <source>
        <dbReference type="EMBL" id="PRY22941.1"/>
    </source>
</evidence>
<dbReference type="OrthoDB" id="941443at2"/>